<keyword evidence="3" id="KW-1185">Reference proteome</keyword>
<reference evidence="2 3" key="1">
    <citation type="submission" date="2018-08" db="EMBL/GenBank/DDBJ databases">
        <title>Meiothermus terrae DSM 26712 genome sequencing project.</title>
        <authorList>
            <person name="Da Costa M.S."/>
            <person name="Albuquerque L."/>
            <person name="Raposo P."/>
            <person name="Froufe H.J.C."/>
            <person name="Barroso C.S."/>
            <person name="Egas C."/>
        </authorList>
    </citation>
    <scope>NUCLEOTIDE SEQUENCE [LARGE SCALE GENOMIC DNA]</scope>
    <source>
        <strain evidence="2 3">DSM 26712</strain>
    </source>
</reference>
<evidence type="ECO:0000256" key="1">
    <source>
        <dbReference type="SAM" id="Coils"/>
    </source>
</evidence>
<dbReference type="Proteomes" id="UP000265715">
    <property type="component" value="Unassembled WGS sequence"/>
</dbReference>
<evidence type="ECO:0000313" key="2">
    <source>
        <dbReference type="EMBL" id="RIH90974.1"/>
    </source>
</evidence>
<dbReference type="RefSeq" id="WP_119313336.1">
    <property type="nucleotide sequence ID" value="NZ_QXDL01000001.1"/>
</dbReference>
<accession>A0A399F2P3</accession>
<gene>
    <name evidence="2" type="ORF">Mterra_00054</name>
</gene>
<evidence type="ECO:0000313" key="3">
    <source>
        <dbReference type="Proteomes" id="UP000265715"/>
    </source>
</evidence>
<sequence>MEQVVQRVTKTLVIGLGSTGTRICDRVAERIVWELGGLERAPWVQFACIETNAGEQGRLRFIEPKDFRNMTINAQQYVQILENAKDYDEKIRLTSWWDRTTLEKLPGQEIETGAGNIRMVGRLAFLFEQNYTAVYTMVKERLEKLRKLSEVVAKEERGPLADGEDPAIEFAHGGQVRVFVVGTLCGGTGSGIAADFGYFLRTVLDESEKSICIFTLPRPELNIADESLANKHKKNAFTALIELNHYFLNDRHRETPVLFPNGDESNPARFPYDMPFLVMAPSTTVDGEGELNQAVADRVFLNVFAPDTDPFAKGVDATIFTVGDRDHHAHVFCTFGLSSIEYPVQRIAEACRDRLIGHALSEWVRRTLDPSQVEGRLHGLNITREAFVEALISVADGGDLKPGLEEQVKEIAGQAESNPKQARTSLTKLRESLQRNGPVALRLSEARNRAALVIVERVKAEIRQRLLSYHDGPRVLIQTLDAVLNNLEVLRKEPPVSSSTGEADAILSRLEEYSQSRLLWFVGTKAKVLKHSRSQFRTALEGEIKRRLSALASSVLLDMSLDGVRPPEPGAYARAEKEVRKLRQRLKNLLDRVDAQIVRLNDNVRRLTTTRPAINGTVIFEDDTVDLEYRMRLQEWVQKLDYAAEWEQGRERMSDSIISSLGDLPSAQSDLRLPDAILADREGTWLDTPSASGASAPTLPGEVLKHLSANALKPFQTLVNEDVLERWVRMPNSEDQARQVVNRARPFLEVDRATAEKGNRSPVATRRAVLIPRGERDSHERFFQLARAQMTQPPHKNPSPDYFRAVVLEEWYRFPLRGAPQVMGRDGISKAENRDIPTFHTRADVFWTAITQEHTERFREAEELLVVNILLGRIWPKGGYLVVPWTPTGMADSKERYLPLEVFGAAAYIARQERDARGQNLNNVMGELRNQLVAARRSFGSDPLERDRAFLDALEAGLKQGGWAGIRGWNDELVNEVIQRYCAADADLFTAYQMKYPRSEDSLSVLWRMEGAQREVGGGTYPADGYYCQTCCGLIGATRQEAARNNWKCFVDPSHNVYGQRG</sequence>
<dbReference type="EMBL" id="QXDL01000001">
    <property type="protein sequence ID" value="RIH90974.1"/>
    <property type="molecule type" value="Genomic_DNA"/>
</dbReference>
<dbReference type="OrthoDB" id="51066at2"/>
<dbReference type="Pfam" id="PF13809">
    <property type="entry name" value="Tubulin_2"/>
    <property type="match status" value="1"/>
</dbReference>
<protein>
    <submittedName>
        <fullName evidence="2">Tubulin like protein</fullName>
    </submittedName>
</protein>
<feature type="coiled-coil region" evidence="1">
    <location>
        <begin position="572"/>
        <end position="610"/>
    </location>
</feature>
<proteinExistence type="predicted"/>
<dbReference type="AlphaFoldDB" id="A0A399F2P3"/>
<comment type="caution">
    <text evidence="2">The sequence shown here is derived from an EMBL/GenBank/DDBJ whole genome shotgun (WGS) entry which is preliminary data.</text>
</comment>
<keyword evidence="1" id="KW-0175">Coiled coil</keyword>
<name>A0A399F2P3_9DEIN</name>
<dbReference type="InterPro" id="IPR025904">
    <property type="entry name" value="Tubulin-like"/>
</dbReference>
<organism evidence="2 3">
    <name type="scientific">Calidithermus terrae</name>
    <dbReference type="NCBI Taxonomy" id="1408545"/>
    <lineage>
        <taxon>Bacteria</taxon>
        <taxon>Thermotogati</taxon>
        <taxon>Deinococcota</taxon>
        <taxon>Deinococci</taxon>
        <taxon>Thermales</taxon>
        <taxon>Thermaceae</taxon>
        <taxon>Calidithermus</taxon>
    </lineage>
</organism>
<dbReference type="InterPro" id="IPR036525">
    <property type="entry name" value="Tubulin/FtsZ_GTPase_sf"/>
</dbReference>
<dbReference type="Gene3D" id="3.40.50.1440">
    <property type="entry name" value="Tubulin/FtsZ, GTPase domain"/>
    <property type="match status" value="1"/>
</dbReference>